<comment type="caution">
    <text evidence="1">The sequence shown here is derived from an EMBL/GenBank/DDBJ whole genome shotgun (WGS) entry which is preliminary data.</text>
</comment>
<gene>
    <name evidence="1" type="ORF">CTI12_AA535910</name>
</gene>
<dbReference type="EMBL" id="PKPP01014004">
    <property type="protein sequence ID" value="PWA40170.1"/>
    <property type="molecule type" value="Genomic_DNA"/>
</dbReference>
<dbReference type="AlphaFoldDB" id="A0A2U1KTU7"/>
<dbReference type="OrthoDB" id="1748518at2759"/>
<dbReference type="Proteomes" id="UP000245207">
    <property type="component" value="Unassembled WGS sequence"/>
</dbReference>
<sequence>MAKKKGIEGLSDQMNAIASQNLQHAQARKRVRLAFTQVQEQLDRVLFKMAPTDTRTEEVMHNNQTHTFGKLLFSNAAKEVVTIS</sequence>
<reference evidence="1 2" key="1">
    <citation type="journal article" date="2018" name="Mol. Plant">
        <title>The genome of Artemisia annua provides insight into the evolution of Asteraceae family and artemisinin biosynthesis.</title>
        <authorList>
            <person name="Shen Q."/>
            <person name="Zhang L."/>
            <person name="Liao Z."/>
            <person name="Wang S."/>
            <person name="Yan T."/>
            <person name="Shi P."/>
            <person name="Liu M."/>
            <person name="Fu X."/>
            <person name="Pan Q."/>
            <person name="Wang Y."/>
            <person name="Lv Z."/>
            <person name="Lu X."/>
            <person name="Zhang F."/>
            <person name="Jiang W."/>
            <person name="Ma Y."/>
            <person name="Chen M."/>
            <person name="Hao X."/>
            <person name="Li L."/>
            <person name="Tang Y."/>
            <person name="Lv G."/>
            <person name="Zhou Y."/>
            <person name="Sun X."/>
            <person name="Brodelius P.E."/>
            <person name="Rose J.K.C."/>
            <person name="Tang K."/>
        </authorList>
    </citation>
    <scope>NUCLEOTIDE SEQUENCE [LARGE SCALE GENOMIC DNA]</scope>
    <source>
        <strain evidence="2">cv. Huhao1</strain>
        <tissue evidence="1">Leaf</tissue>
    </source>
</reference>
<name>A0A2U1KTU7_ARTAN</name>
<protein>
    <submittedName>
        <fullName evidence="1">Alpha/beta hydrolase fold-1</fullName>
    </submittedName>
</protein>
<keyword evidence="2" id="KW-1185">Reference proteome</keyword>
<dbReference type="GO" id="GO:0016787">
    <property type="term" value="F:hydrolase activity"/>
    <property type="evidence" value="ECO:0007669"/>
    <property type="project" value="UniProtKB-KW"/>
</dbReference>
<proteinExistence type="predicted"/>
<evidence type="ECO:0000313" key="1">
    <source>
        <dbReference type="EMBL" id="PWA40170.1"/>
    </source>
</evidence>
<keyword evidence="1" id="KW-0378">Hydrolase</keyword>
<organism evidence="1 2">
    <name type="scientific">Artemisia annua</name>
    <name type="common">Sweet wormwood</name>
    <dbReference type="NCBI Taxonomy" id="35608"/>
    <lineage>
        <taxon>Eukaryota</taxon>
        <taxon>Viridiplantae</taxon>
        <taxon>Streptophyta</taxon>
        <taxon>Embryophyta</taxon>
        <taxon>Tracheophyta</taxon>
        <taxon>Spermatophyta</taxon>
        <taxon>Magnoliopsida</taxon>
        <taxon>eudicotyledons</taxon>
        <taxon>Gunneridae</taxon>
        <taxon>Pentapetalae</taxon>
        <taxon>asterids</taxon>
        <taxon>campanulids</taxon>
        <taxon>Asterales</taxon>
        <taxon>Asteraceae</taxon>
        <taxon>Asteroideae</taxon>
        <taxon>Anthemideae</taxon>
        <taxon>Artemisiinae</taxon>
        <taxon>Artemisia</taxon>
    </lineage>
</organism>
<evidence type="ECO:0000313" key="2">
    <source>
        <dbReference type="Proteomes" id="UP000245207"/>
    </source>
</evidence>
<dbReference type="STRING" id="35608.A0A2U1KTU7"/>
<accession>A0A2U1KTU7</accession>